<dbReference type="AlphaFoldDB" id="A0AAV7R8E0"/>
<keyword evidence="2" id="KW-1185">Reference proteome</keyword>
<evidence type="ECO:0000313" key="2">
    <source>
        <dbReference type="Proteomes" id="UP001066276"/>
    </source>
</evidence>
<dbReference type="Proteomes" id="UP001066276">
    <property type="component" value="Chromosome 5"/>
</dbReference>
<organism evidence="1 2">
    <name type="scientific">Pleurodeles waltl</name>
    <name type="common">Iberian ribbed newt</name>
    <dbReference type="NCBI Taxonomy" id="8319"/>
    <lineage>
        <taxon>Eukaryota</taxon>
        <taxon>Metazoa</taxon>
        <taxon>Chordata</taxon>
        <taxon>Craniata</taxon>
        <taxon>Vertebrata</taxon>
        <taxon>Euteleostomi</taxon>
        <taxon>Amphibia</taxon>
        <taxon>Batrachia</taxon>
        <taxon>Caudata</taxon>
        <taxon>Salamandroidea</taxon>
        <taxon>Salamandridae</taxon>
        <taxon>Pleurodelinae</taxon>
        <taxon>Pleurodeles</taxon>
    </lineage>
</organism>
<name>A0AAV7R8E0_PLEWA</name>
<evidence type="ECO:0008006" key="3">
    <source>
        <dbReference type="Google" id="ProtNLM"/>
    </source>
</evidence>
<accession>A0AAV7R8E0</accession>
<reference evidence="1" key="1">
    <citation type="journal article" date="2022" name="bioRxiv">
        <title>Sequencing and chromosome-scale assembly of the giantPleurodeles waltlgenome.</title>
        <authorList>
            <person name="Brown T."/>
            <person name="Elewa A."/>
            <person name="Iarovenko S."/>
            <person name="Subramanian E."/>
            <person name="Araus A.J."/>
            <person name="Petzold A."/>
            <person name="Susuki M."/>
            <person name="Suzuki K.-i.T."/>
            <person name="Hayashi T."/>
            <person name="Toyoda A."/>
            <person name="Oliveira C."/>
            <person name="Osipova E."/>
            <person name="Leigh N.D."/>
            <person name="Simon A."/>
            <person name="Yun M.H."/>
        </authorList>
    </citation>
    <scope>NUCLEOTIDE SEQUENCE</scope>
    <source>
        <strain evidence="1">20211129_DDA</strain>
        <tissue evidence="1">Liver</tissue>
    </source>
</reference>
<comment type="caution">
    <text evidence="1">The sequence shown here is derived from an EMBL/GenBank/DDBJ whole genome shotgun (WGS) entry which is preliminary data.</text>
</comment>
<proteinExistence type="predicted"/>
<gene>
    <name evidence="1" type="ORF">NDU88_001217</name>
</gene>
<protein>
    <recommendedName>
        <fullName evidence="3">Reverse transcriptase domain-containing protein</fullName>
    </recommendedName>
</protein>
<sequence>MRSGRVQLDTAPGCRQMPEPLSFNRGVAIASYADDTQLLSTFGPDPAKLQLQFAHCMKEIANWVASNCLQLNSAKSKVVLFVRAQELQVADWWSPELGPDPLPKTW</sequence>
<evidence type="ECO:0000313" key="1">
    <source>
        <dbReference type="EMBL" id="KAJ1148380.1"/>
    </source>
</evidence>
<dbReference type="EMBL" id="JANPWB010000009">
    <property type="protein sequence ID" value="KAJ1148380.1"/>
    <property type="molecule type" value="Genomic_DNA"/>
</dbReference>